<reference evidence="1" key="1">
    <citation type="submission" date="2024-05" db="EMBL/GenBank/DDBJ databases">
        <authorList>
            <person name="Yu L."/>
        </authorList>
    </citation>
    <scope>NUCLEOTIDE SEQUENCE</scope>
    <source>
        <strain evidence="1">G08B096</strain>
    </source>
</reference>
<dbReference type="EMBL" id="CP158374">
    <property type="protein sequence ID" value="XBX83742.1"/>
    <property type="molecule type" value="Genomic_DNA"/>
</dbReference>
<evidence type="ECO:0008006" key="2">
    <source>
        <dbReference type="Google" id="ProtNLM"/>
    </source>
</evidence>
<protein>
    <recommendedName>
        <fullName evidence="2">Nucleotidyltransferase</fullName>
    </recommendedName>
</protein>
<dbReference type="AlphaFoldDB" id="A0AAU7WE71"/>
<proteinExistence type="predicted"/>
<accession>A0AAU7WE71</accession>
<dbReference type="RefSeq" id="WP_350349743.1">
    <property type="nucleotide sequence ID" value="NZ_CP158374.1"/>
</dbReference>
<organism evidence="1">
    <name type="scientific">Agromyces sp. G08B096</name>
    <dbReference type="NCBI Taxonomy" id="3156399"/>
    <lineage>
        <taxon>Bacteria</taxon>
        <taxon>Bacillati</taxon>
        <taxon>Actinomycetota</taxon>
        <taxon>Actinomycetes</taxon>
        <taxon>Micrococcales</taxon>
        <taxon>Microbacteriaceae</taxon>
        <taxon>Agromyces</taxon>
    </lineage>
</organism>
<evidence type="ECO:0000313" key="1">
    <source>
        <dbReference type="EMBL" id="XBX83742.1"/>
    </source>
</evidence>
<name>A0AAU7WE71_9MICO</name>
<sequence length="94" mass="10849">MPRVQEFVELWAAESGEPERLVWRARRFRVTDMPTPLVGPAEWWEPFAGHDVTPGHGPLAIAGWRFQASAEDGETHVFDVGHDGRRWRLLRVFD</sequence>
<gene>
    <name evidence="1" type="ORF">ABIQ69_07525</name>
</gene>